<dbReference type="InterPro" id="IPR027974">
    <property type="entry name" value="DUF4470"/>
</dbReference>
<gene>
    <name evidence="6" type="ORF">BDV95DRAFT_499175</name>
</gene>
<protein>
    <recommendedName>
        <fullName evidence="5">MYND-type domain-containing protein</fullName>
    </recommendedName>
</protein>
<dbReference type="InterPro" id="IPR002893">
    <property type="entry name" value="Znf_MYND"/>
</dbReference>
<keyword evidence="2 4" id="KW-0863">Zinc-finger</keyword>
<name>A0A7C8MBR4_9PLEO</name>
<keyword evidence="1" id="KW-0479">Metal-binding</keyword>
<organism evidence="6 7">
    <name type="scientific">Massariosphaeria phaeospora</name>
    <dbReference type="NCBI Taxonomy" id="100035"/>
    <lineage>
        <taxon>Eukaryota</taxon>
        <taxon>Fungi</taxon>
        <taxon>Dikarya</taxon>
        <taxon>Ascomycota</taxon>
        <taxon>Pezizomycotina</taxon>
        <taxon>Dothideomycetes</taxon>
        <taxon>Pleosporomycetidae</taxon>
        <taxon>Pleosporales</taxon>
        <taxon>Pleosporales incertae sedis</taxon>
        <taxon>Massariosphaeria</taxon>
    </lineage>
</organism>
<evidence type="ECO:0000313" key="7">
    <source>
        <dbReference type="Proteomes" id="UP000481861"/>
    </source>
</evidence>
<evidence type="ECO:0000313" key="6">
    <source>
        <dbReference type="EMBL" id="KAF2869222.1"/>
    </source>
</evidence>
<dbReference type="EMBL" id="JAADJZ010000017">
    <property type="protein sequence ID" value="KAF2869222.1"/>
    <property type="molecule type" value="Genomic_DNA"/>
</dbReference>
<evidence type="ECO:0000256" key="4">
    <source>
        <dbReference type="PROSITE-ProRule" id="PRU00134"/>
    </source>
</evidence>
<evidence type="ECO:0000259" key="5">
    <source>
        <dbReference type="PROSITE" id="PS50865"/>
    </source>
</evidence>
<comment type="caution">
    <text evidence="6">The sequence shown here is derived from an EMBL/GenBank/DDBJ whole genome shotgun (WGS) entry which is preliminary data.</text>
</comment>
<keyword evidence="3" id="KW-0862">Zinc</keyword>
<evidence type="ECO:0000256" key="1">
    <source>
        <dbReference type="ARBA" id="ARBA00022723"/>
    </source>
</evidence>
<dbReference type="OrthoDB" id="5282002at2759"/>
<evidence type="ECO:0000256" key="2">
    <source>
        <dbReference type="ARBA" id="ARBA00022771"/>
    </source>
</evidence>
<reference evidence="6 7" key="1">
    <citation type="submission" date="2020-01" db="EMBL/GenBank/DDBJ databases">
        <authorList>
            <consortium name="DOE Joint Genome Institute"/>
            <person name="Haridas S."/>
            <person name="Albert R."/>
            <person name="Binder M."/>
            <person name="Bloem J."/>
            <person name="Labutti K."/>
            <person name="Salamov A."/>
            <person name="Andreopoulos B."/>
            <person name="Baker S.E."/>
            <person name="Barry K."/>
            <person name="Bills G."/>
            <person name="Bluhm B.H."/>
            <person name="Cannon C."/>
            <person name="Castanera R."/>
            <person name="Culley D.E."/>
            <person name="Daum C."/>
            <person name="Ezra D."/>
            <person name="Gonzalez J.B."/>
            <person name="Henrissat B."/>
            <person name="Kuo A."/>
            <person name="Liang C."/>
            <person name="Lipzen A."/>
            <person name="Lutzoni F."/>
            <person name="Magnuson J."/>
            <person name="Mondo S."/>
            <person name="Nolan M."/>
            <person name="Ohm R."/>
            <person name="Pangilinan J."/>
            <person name="Park H.-J.H."/>
            <person name="Ramirez L."/>
            <person name="Alfaro M."/>
            <person name="Sun H."/>
            <person name="Tritt A."/>
            <person name="Yoshinaga Y."/>
            <person name="Zwiers L.-H.L."/>
            <person name="Turgeon B.G."/>
            <person name="Goodwin S.B."/>
            <person name="Spatafora J.W."/>
            <person name="Crous P.W."/>
            <person name="Grigoriev I.V."/>
        </authorList>
    </citation>
    <scope>NUCLEOTIDE SEQUENCE [LARGE SCALE GENOMIC DNA]</scope>
    <source>
        <strain evidence="6 7">CBS 611.86</strain>
    </source>
</reference>
<dbReference type="Pfam" id="PF01753">
    <property type="entry name" value="zf-MYND"/>
    <property type="match status" value="1"/>
</dbReference>
<proteinExistence type="predicted"/>
<dbReference type="GO" id="GO:0008270">
    <property type="term" value="F:zinc ion binding"/>
    <property type="evidence" value="ECO:0007669"/>
    <property type="project" value="UniProtKB-KW"/>
</dbReference>
<dbReference type="PROSITE" id="PS50865">
    <property type="entry name" value="ZF_MYND_2"/>
    <property type="match status" value="1"/>
</dbReference>
<sequence length="582" mass="65784">METNVSNNIDLSAFLNPSLCANNKQHVSSELPQSVSPAGLRCSSCKLVQYCSKACQSAHWRKHKNICKSDLWEKTYMPGWLKDGQPPSWLDGTGPSNLGPSQYSWGNMPALNILKMKDNEGIDNLHRDMSLLFGASGDLGNVVKTVAELPENYDGECSLVLNDMNFAIVARNAMLLLTALTFDPHTAISIMIHLWYSASMPSKLLRALQDYILPLIDDVCGRINNKEPDSFQAKTWNFGTRSLRLQLQPHEWRQLRNFVKVPAGVTPIQTEATRRRIMLAPERVDYLHRTLFNQPPAVRVATLRLREDGILLPYGASKAAFDTPNPTLFQNPKVWPMRDDASPLAGWEYKEHIRWAPMAVNDVTGSLFFYIKDVLLHFCQRVHKPGIHFGLHCVNATVLPSHLKNHRAFDRIEIWNICDRGYIGAAAALRTFVPLLQPITENPHAALLSLFMTAVTENYDTIGAAQRTIDSVPYVKRFLGSAPHTPTPWTTPSFIRLTTCYCMFGDFENTFKTFVKDNNLIAEMRALGVKPRKPHTIVEPCPLRITLHTSQEEFERRCVGHYSGSERYMEIVRWVGIPSEAL</sequence>
<dbReference type="AlphaFoldDB" id="A0A7C8MBR4"/>
<dbReference type="Pfam" id="PF14737">
    <property type="entry name" value="DUF4470"/>
    <property type="match status" value="1"/>
</dbReference>
<accession>A0A7C8MBR4</accession>
<evidence type="ECO:0000256" key="3">
    <source>
        <dbReference type="ARBA" id="ARBA00022833"/>
    </source>
</evidence>
<dbReference type="Gene3D" id="6.10.140.2220">
    <property type="match status" value="1"/>
</dbReference>
<feature type="domain" description="MYND-type" evidence="5">
    <location>
        <begin position="20"/>
        <end position="67"/>
    </location>
</feature>
<keyword evidence="7" id="KW-1185">Reference proteome</keyword>
<dbReference type="Proteomes" id="UP000481861">
    <property type="component" value="Unassembled WGS sequence"/>
</dbReference>
<dbReference type="SUPFAM" id="SSF144232">
    <property type="entry name" value="HIT/MYND zinc finger-like"/>
    <property type="match status" value="1"/>
</dbReference>